<keyword evidence="3" id="KW-1185">Reference proteome</keyword>
<evidence type="ECO:0000313" key="1">
    <source>
        <dbReference type="EMBL" id="CAF1046074.1"/>
    </source>
</evidence>
<accession>A0A814K4D3</accession>
<sequence length="80" mass="9634">MHTSLEKQLIEKETIVSIKTSEINTIEECYQQYLEEAKMILRHIDSRSANVIINQELQFLRKKRQEKDRKLKDLQSMNKQ</sequence>
<evidence type="ECO:0000313" key="3">
    <source>
        <dbReference type="Proteomes" id="UP000663870"/>
    </source>
</evidence>
<proteinExistence type="predicted"/>
<reference evidence="1" key="1">
    <citation type="submission" date="2021-02" db="EMBL/GenBank/DDBJ databases">
        <authorList>
            <person name="Nowell W R."/>
        </authorList>
    </citation>
    <scope>NUCLEOTIDE SEQUENCE</scope>
</reference>
<dbReference type="EMBL" id="CAJNOU010002702">
    <property type="protein sequence ID" value="CAF1342900.1"/>
    <property type="molecule type" value="Genomic_DNA"/>
</dbReference>
<dbReference type="AlphaFoldDB" id="A0A814K4D3"/>
<dbReference type="Proteomes" id="UP000663870">
    <property type="component" value="Unassembled WGS sequence"/>
</dbReference>
<dbReference type="EMBL" id="CAJNOL010000397">
    <property type="protein sequence ID" value="CAF1046074.1"/>
    <property type="molecule type" value="Genomic_DNA"/>
</dbReference>
<comment type="caution">
    <text evidence="1">The sequence shown here is derived from an EMBL/GenBank/DDBJ whole genome shotgun (WGS) entry which is preliminary data.</text>
</comment>
<organism evidence="1 3">
    <name type="scientific">Rotaria sordida</name>
    <dbReference type="NCBI Taxonomy" id="392033"/>
    <lineage>
        <taxon>Eukaryota</taxon>
        <taxon>Metazoa</taxon>
        <taxon>Spiralia</taxon>
        <taxon>Gnathifera</taxon>
        <taxon>Rotifera</taxon>
        <taxon>Eurotatoria</taxon>
        <taxon>Bdelloidea</taxon>
        <taxon>Philodinida</taxon>
        <taxon>Philodinidae</taxon>
        <taxon>Rotaria</taxon>
    </lineage>
</organism>
<protein>
    <submittedName>
        <fullName evidence="1">Uncharacterized protein</fullName>
    </submittedName>
</protein>
<gene>
    <name evidence="1" type="ORF">JXQ802_LOCUS16401</name>
    <name evidence="2" type="ORF">SEV965_LOCUS28440</name>
</gene>
<name>A0A814K4D3_9BILA</name>
<dbReference type="Proteomes" id="UP000663889">
    <property type="component" value="Unassembled WGS sequence"/>
</dbReference>
<evidence type="ECO:0000313" key="2">
    <source>
        <dbReference type="EMBL" id="CAF1342900.1"/>
    </source>
</evidence>